<keyword evidence="4 6" id="KW-0067">ATP-binding</keyword>
<feature type="domain" description="ABC transporter" evidence="5">
    <location>
        <begin position="283"/>
        <end position="527"/>
    </location>
</feature>
<dbReference type="PANTHER" id="PTHR43790">
    <property type="entry name" value="CARBOHYDRATE TRANSPORT ATP-BINDING PROTEIN MG119-RELATED"/>
    <property type="match status" value="1"/>
</dbReference>
<dbReference type="InterPro" id="IPR017871">
    <property type="entry name" value="ABC_transporter-like_CS"/>
</dbReference>
<dbReference type="OrthoDB" id="3311037at2"/>
<dbReference type="CDD" id="cd03216">
    <property type="entry name" value="ABC_Carb_Monos_I"/>
    <property type="match status" value="1"/>
</dbReference>
<evidence type="ECO:0000313" key="7">
    <source>
        <dbReference type="Proteomes" id="UP000275225"/>
    </source>
</evidence>
<dbReference type="RefSeq" id="WP_124236934.1">
    <property type="nucleotide sequence ID" value="NZ_JBHUFI010000002.1"/>
</dbReference>
<reference evidence="6 7" key="1">
    <citation type="submission" date="2018-11" db="EMBL/GenBank/DDBJ databases">
        <authorList>
            <person name="Li F."/>
        </authorList>
    </citation>
    <scope>NUCLEOTIDE SEQUENCE [LARGE SCALE GENOMIC DNA]</scope>
    <source>
        <strain evidence="6 7">YS17T</strain>
    </source>
</reference>
<dbReference type="GO" id="GO:0005524">
    <property type="term" value="F:ATP binding"/>
    <property type="evidence" value="ECO:0007669"/>
    <property type="project" value="UniProtKB-KW"/>
</dbReference>
<evidence type="ECO:0000256" key="1">
    <source>
        <dbReference type="ARBA" id="ARBA00022448"/>
    </source>
</evidence>
<name>A0A3N6WJH9_9ACTN</name>
<dbReference type="Proteomes" id="UP000275225">
    <property type="component" value="Unassembled WGS sequence"/>
</dbReference>
<sequence>MTEAPRLQMTGIVKTFGPVRALNSVDFEVAPREVHGLLGGNGAGKTTLMNVLYGLYRADAGTIELDGAPVTVASPGDAIAARIGMVHQTFLQIEPYTVLENIVLGTKAARGERFDGPKARAEITELSERFGLEVDLDAVVEDLPVGVRQRVEILKALYRRSRVLILDEPTTNLAPQEVDALFASIRAMVDEDLSVILITHKIRETLGVCDRMTVMREGQRVATVTRAEATAESLAATMIGETPVTDPTDGEEVAAAVVATGLASADEVAAADAGAVSTAPVAVRVTGLRVDNDQRVEQLHGLDLELREGEVLGIAGVSGNGQVELAEAVSGVRPITGGSVRLGDRELAGAATSAWLGAGVVYVPEDRHRDGILPTSSITENLLLGSQRSTRVKSRGLIDWKAARQRAVDTISDFSIRANGPGALAGDLSGGNIQRVILARAFAHHPRFLVLHNPTRGLDLKSTEFVYEQVDAATREGACVLLLSEDLDEVITLSDRVAALYSGRLIGEWTRGQTDHYAIGRAMIGLEAQDV</sequence>
<keyword evidence="1" id="KW-0813">Transport</keyword>
<dbReference type="PROSITE" id="PS00211">
    <property type="entry name" value="ABC_TRANSPORTER_1"/>
    <property type="match status" value="1"/>
</dbReference>
<keyword evidence="3" id="KW-0547">Nucleotide-binding</keyword>
<dbReference type="EMBL" id="RQJX01000011">
    <property type="protein sequence ID" value="RQN07726.1"/>
    <property type="molecule type" value="Genomic_DNA"/>
</dbReference>
<evidence type="ECO:0000259" key="5">
    <source>
        <dbReference type="PROSITE" id="PS50893"/>
    </source>
</evidence>
<dbReference type="InterPro" id="IPR027417">
    <property type="entry name" value="P-loop_NTPase"/>
</dbReference>
<dbReference type="CDD" id="cd03215">
    <property type="entry name" value="ABC_Carb_Monos_II"/>
    <property type="match status" value="1"/>
</dbReference>
<comment type="caution">
    <text evidence="6">The sequence shown here is derived from an EMBL/GenBank/DDBJ whole genome shotgun (WGS) entry which is preliminary data.</text>
</comment>
<dbReference type="InterPro" id="IPR003593">
    <property type="entry name" value="AAA+_ATPase"/>
</dbReference>
<evidence type="ECO:0000256" key="2">
    <source>
        <dbReference type="ARBA" id="ARBA00022737"/>
    </source>
</evidence>
<evidence type="ECO:0000256" key="3">
    <source>
        <dbReference type="ARBA" id="ARBA00022741"/>
    </source>
</evidence>
<dbReference type="PANTHER" id="PTHR43790:SF9">
    <property type="entry name" value="GALACTOFURANOSE TRANSPORTER ATP-BINDING PROTEIN YTFR"/>
    <property type="match status" value="1"/>
</dbReference>
<dbReference type="PROSITE" id="PS50893">
    <property type="entry name" value="ABC_TRANSPORTER_2"/>
    <property type="match status" value="2"/>
</dbReference>
<dbReference type="InterPro" id="IPR003439">
    <property type="entry name" value="ABC_transporter-like_ATP-bd"/>
</dbReference>
<keyword evidence="7" id="KW-1185">Reference proteome</keyword>
<keyword evidence="2" id="KW-0677">Repeat</keyword>
<accession>A0A3N6WJH9</accession>
<gene>
    <name evidence="6" type="ORF">EHW97_09525</name>
</gene>
<evidence type="ECO:0000313" key="6">
    <source>
        <dbReference type="EMBL" id="RQN07726.1"/>
    </source>
</evidence>
<feature type="domain" description="ABC transporter" evidence="5">
    <location>
        <begin position="7"/>
        <end position="242"/>
    </location>
</feature>
<organism evidence="6 7">
    <name type="scientific">Aeromicrobium camelliae</name>
    <dbReference type="NCBI Taxonomy" id="1538144"/>
    <lineage>
        <taxon>Bacteria</taxon>
        <taxon>Bacillati</taxon>
        <taxon>Actinomycetota</taxon>
        <taxon>Actinomycetes</taxon>
        <taxon>Propionibacteriales</taxon>
        <taxon>Nocardioidaceae</taxon>
        <taxon>Aeromicrobium</taxon>
    </lineage>
</organism>
<proteinExistence type="predicted"/>
<protein>
    <submittedName>
        <fullName evidence="6">ABC transporter ATP-binding protein</fullName>
    </submittedName>
</protein>
<evidence type="ECO:0000256" key="4">
    <source>
        <dbReference type="ARBA" id="ARBA00022840"/>
    </source>
</evidence>
<dbReference type="Pfam" id="PF00005">
    <property type="entry name" value="ABC_tran"/>
    <property type="match status" value="2"/>
</dbReference>
<dbReference type="Gene3D" id="3.40.50.300">
    <property type="entry name" value="P-loop containing nucleotide triphosphate hydrolases"/>
    <property type="match status" value="2"/>
</dbReference>
<dbReference type="SMART" id="SM00382">
    <property type="entry name" value="AAA"/>
    <property type="match status" value="1"/>
</dbReference>
<dbReference type="InterPro" id="IPR050107">
    <property type="entry name" value="ABC_carbohydrate_import_ATPase"/>
</dbReference>
<dbReference type="SUPFAM" id="SSF52540">
    <property type="entry name" value="P-loop containing nucleoside triphosphate hydrolases"/>
    <property type="match status" value="2"/>
</dbReference>
<dbReference type="AlphaFoldDB" id="A0A3N6WJH9"/>
<dbReference type="GO" id="GO:0016887">
    <property type="term" value="F:ATP hydrolysis activity"/>
    <property type="evidence" value="ECO:0007669"/>
    <property type="project" value="InterPro"/>
</dbReference>